<reference evidence="2" key="1">
    <citation type="journal article" date="2012" name="Science">
        <title>The Paleozoic origin of enzymatic lignin decomposition reconstructed from 31 fungal genomes.</title>
        <authorList>
            <person name="Floudas D."/>
            <person name="Binder M."/>
            <person name="Riley R."/>
            <person name="Barry K."/>
            <person name="Blanchette R.A."/>
            <person name="Henrissat B."/>
            <person name="Martinez A.T."/>
            <person name="Otillar R."/>
            <person name="Spatafora J.W."/>
            <person name="Yadav J.S."/>
            <person name="Aerts A."/>
            <person name="Benoit I."/>
            <person name="Boyd A."/>
            <person name="Carlson A."/>
            <person name="Copeland A."/>
            <person name="Coutinho P.M."/>
            <person name="de Vries R.P."/>
            <person name="Ferreira P."/>
            <person name="Findley K."/>
            <person name="Foster B."/>
            <person name="Gaskell J."/>
            <person name="Glotzer D."/>
            <person name="Gorecki P."/>
            <person name="Heitman J."/>
            <person name="Hesse C."/>
            <person name="Hori C."/>
            <person name="Igarashi K."/>
            <person name="Jurgens J.A."/>
            <person name="Kallen N."/>
            <person name="Kersten P."/>
            <person name="Kohler A."/>
            <person name="Kuees U."/>
            <person name="Kumar T.K.A."/>
            <person name="Kuo A."/>
            <person name="LaButti K."/>
            <person name="Larrondo L.F."/>
            <person name="Lindquist E."/>
            <person name="Ling A."/>
            <person name="Lombard V."/>
            <person name="Lucas S."/>
            <person name="Lundell T."/>
            <person name="Martin R."/>
            <person name="McLaughlin D.J."/>
            <person name="Morgenstern I."/>
            <person name="Morin E."/>
            <person name="Murat C."/>
            <person name="Nagy L.G."/>
            <person name="Nolan M."/>
            <person name="Ohm R.A."/>
            <person name="Patyshakuliyeva A."/>
            <person name="Rokas A."/>
            <person name="Ruiz-Duenas F.J."/>
            <person name="Sabat G."/>
            <person name="Salamov A."/>
            <person name="Samejima M."/>
            <person name="Schmutz J."/>
            <person name="Slot J.C."/>
            <person name="St John F."/>
            <person name="Stenlid J."/>
            <person name="Sun H."/>
            <person name="Sun S."/>
            <person name="Syed K."/>
            <person name="Tsang A."/>
            <person name="Wiebenga A."/>
            <person name="Young D."/>
            <person name="Pisabarro A."/>
            <person name="Eastwood D.C."/>
            <person name="Martin F."/>
            <person name="Cullen D."/>
            <person name="Grigoriev I.V."/>
            <person name="Hibbett D.S."/>
        </authorList>
    </citation>
    <scope>NUCLEOTIDE SEQUENCE [LARGE SCALE GENOMIC DNA]</scope>
    <source>
        <strain evidence="2">RWD-64-598 SS2</strain>
    </source>
</reference>
<organism evidence="1 2">
    <name type="scientific">Coniophora puteana (strain RWD-64-598)</name>
    <name type="common">Brown rot fungus</name>
    <dbReference type="NCBI Taxonomy" id="741705"/>
    <lineage>
        <taxon>Eukaryota</taxon>
        <taxon>Fungi</taxon>
        <taxon>Dikarya</taxon>
        <taxon>Basidiomycota</taxon>
        <taxon>Agaricomycotina</taxon>
        <taxon>Agaricomycetes</taxon>
        <taxon>Agaricomycetidae</taxon>
        <taxon>Boletales</taxon>
        <taxon>Coniophorineae</taxon>
        <taxon>Coniophoraceae</taxon>
        <taxon>Coniophora</taxon>
    </lineage>
</organism>
<dbReference type="EMBL" id="JH711582">
    <property type="protein sequence ID" value="EIW78724.1"/>
    <property type="molecule type" value="Genomic_DNA"/>
</dbReference>
<keyword evidence="2" id="KW-1185">Reference proteome</keyword>
<sequence length="60" mass="7090">MFQNISIRIWKEIRGALFIHFWHGTLKTAGPLDNLDLWDWNYLGNLEVFKVHGLDIKHNG</sequence>
<dbReference type="Proteomes" id="UP000053558">
    <property type="component" value="Unassembled WGS sequence"/>
</dbReference>
<dbReference type="RefSeq" id="XP_007771701.1">
    <property type="nucleotide sequence ID" value="XM_007773511.1"/>
</dbReference>
<proteinExistence type="predicted"/>
<dbReference type="AlphaFoldDB" id="A0A5M3MIW8"/>
<accession>A0A5M3MIW8</accession>
<dbReference type="GeneID" id="19203609"/>
<protein>
    <submittedName>
        <fullName evidence="1">Uncharacterized protein</fullName>
    </submittedName>
</protein>
<dbReference type="KEGG" id="cput:CONPUDRAFT_156682"/>
<evidence type="ECO:0000313" key="2">
    <source>
        <dbReference type="Proteomes" id="UP000053558"/>
    </source>
</evidence>
<gene>
    <name evidence="1" type="ORF">CONPUDRAFT_156682</name>
</gene>
<name>A0A5M3MIW8_CONPW</name>
<evidence type="ECO:0000313" key="1">
    <source>
        <dbReference type="EMBL" id="EIW78724.1"/>
    </source>
</evidence>
<comment type="caution">
    <text evidence="1">The sequence shown here is derived from an EMBL/GenBank/DDBJ whole genome shotgun (WGS) entry which is preliminary data.</text>
</comment>